<protein>
    <submittedName>
        <fullName evidence="1">Uncharacterized protein</fullName>
    </submittedName>
</protein>
<organism evidence="1 2">
    <name type="scientific">Amycolatopsis lexingtonensis</name>
    <dbReference type="NCBI Taxonomy" id="218822"/>
    <lineage>
        <taxon>Bacteria</taxon>
        <taxon>Bacillati</taxon>
        <taxon>Actinomycetota</taxon>
        <taxon>Actinomycetes</taxon>
        <taxon>Pseudonocardiales</taxon>
        <taxon>Pseudonocardiaceae</taxon>
        <taxon>Amycolatopsis</taxon>
    </lineage>
</organism>
<dbReference type="RefSeq" id="WP_086855993.1">
    <property type="nucleotide sequence ID" value="NZ_JADBEG010000001.1"/>
</dbReference>
<evidence type="ECO:0000313" key="1">
    <source>
        <dbReference type="EMBL" id="MBE1502666.1"/>
    </source>
</evidence>
<gene>
    <name evidence="1" type="ORF">H4696_009766</name>
</gene>
<reference evidence="1 2" key="1">
    <citation type="submission" date="2020-10" db="EMBL/GenBank/DDBJ databases">
        <title>Sequencing the genomes of 1000 actinobacteria strains.</title>
        <authorList>
            <person name="Klenk H.-P."/>
        </authorList>
    </citation>
    <scope>NUCLEOTIDE SEQUENCE [LARGE SCALE GENOMIC DNA]</scope>
    <source>
        <strain evidence="1 2">DSM 44653</strain>
    </source>
</reference>
<name>A0ABR9IHM4_9PSEU</name>
<dbReference type="EMBL" id="JADBEG010000001">
    <property type="protein sequence ID" value="MBE1502666.1"/>
    <property type="molecule type" value="Genomic_DNA"/>
</dbReference>
<keyword evidence="2" id="KW-1185">Reference proteome</keyword>
<proteinExistence type="predicted"/>
<evidence type="ECO:0000313" key="2">
    <source>
        <dbReference type="Proteomes" id="UP000631670"/>
    </source>
</evidence>
<accession>A0ABR9IHM4</accession>
<sequence>MRATYTFTVPKVDLADFNPGHGTNTVRQEAGWLRQTYGVSVRTRVIGNDVEFFVSGKARAIDDIWNLMNT</sequence>
<dbReference type="Proteomes" id="UP000631670">
    <property type="component" value="Unassembled WGS sequence"/>
</dbReference>
<comment type="caution">
    <text evidence="1">The sequence shown here is derived from an EMBL/GenBank/DDBJ whole genome shotgun (WGS) entry which is preliminary data.</text>
</comment>